<dbReference type="Gene3D" id="1.10.1420.10">
    <property type="match status" value="1"/>
</dbReference>
<proteinExistence type="inferred from homology"/>
<feature type="domain" description="DNA mismatch repair protein MutS core" evidence="2">
    <location>
        <begin position="120"/>
        <end position="319"/>
    </location>
</feature>
<dbReference type="InterPro" id="IPR036187">
    <property type="entry name" value="DNA_mismatch_repair_MutS_sf"/>
</dbReference>
<evidence type="ECO:0000313" key="3">
    <source>
        <dbReference type="EMBL" id="KAL3319417.1"/>
    </source>
</evidence>
<comment type="similarity">
    <text evidence="1">Belongs to the DNA mismatch repair MutS family.</text>
</comment>
<reference evidence="3 4" key="1">
    <citation type="submission" date="2024-11" db="EMBL/GenBank/DDBJ databases">
        <title>Adaptive evolution of stress response genes in parasites aligns with host niche diversity.</title>
        <authorList>
            <person name="Hahn C."/>
            <person name="Resl P."/>
        </authorList>
    </citation>
    <scope>NUCLEOTIDE SEQUENCE [LARGE SCALE GENOMIC DNA]</scope>
    <source>
        <strain evidence="3">EGGRZ-B1_66</strain>
        <tissue evidence="3">Body</tissue>
    </source>
</reference>
<dbReference type="Proteomes" id="UP001626550">
    <property type="component" value="Unassembled WGS sequence"/>
</dbReference>
<dbReference type="EMBL" id="JBJKFK010000139">
    <property type="protein sequence ID" value="KAL3319417.1"/>
    <property type="molecule type" value="Genomic_DNA"/>
</dbReference>
<dbReference type="InterPro" id="IPR007696">
    <property type="entry name" value="DNA_mismatch_repair_MutS_core"/>
</dbReference>
<evidence type="ECO:0000313" key="4">
    <source>
        <dbReference type="Proteomes" id="UP001626550"/>
    </source>
</evidence>
<evidence type="ECO:0000259" key="2">
    <source>
        <dbReference type="Pfam" id="PF05192"/>
    </source>
</evidence>
<evidence type="ECO:0000256" key="1">
    <source>
        <dbReference type="ARBA" id="ARBA00006271"/>
    </source>
</evidence>
<gene>
    <name evidence="3" type="primary">MSH4_1</name>
    <name evidence="3" type="ORF">Ciccas_001932</name>
</gene>
<comment type="caution">
    <text evidence="3">The sequence shown here is derived from an EMBL/GenBank/DDBJ whole genome shotgun (WGS) entry which is preliminary data.</text>
</comment>
<sequence length="367" mass="41653">MYKYTPIAVVIPQTAMEPGSAMNHLMDLLKKHMKNLNFQQAPRRLFNDKNGVSILLRVCHKKYNPAIYAVKEKYYALSAVAALFSHLEYSMDVFYSPKTLKFIYSAGIQSTLLDFRCTSRLELITSNCNRKTLHSILSQNCVSSGGKRLIRATILEPSLNATVINDRLNIVQELIENVDYLMNLSVGLFVPSPHSYFQILLAKFPNVDSILSFCVKLSNIDAPRSTSEDPNFTEISSNSISTRKRPAAYMMTRIQMLKSAEQRLTQMISIKHCLELIPDLVKALNMASRCKPLLSFVEVLNKCDYASLLLKIEDIFNSDLKPTKSIISMTLQKTYALREGIDCLLDTTRNIFQEQIELICSKSTQYS</sequence>
<dbReference type="InterPro" id="IPR045076">
    <property type="entry name" value="MutS"/>
</dbReference>
<protein>
    <submittedName>
        <fullName evidence="3">MutS protein msh4</fullName>
    </submittedName>
</protein>
<dbReference type="Pfam" id="PF05192">
    <property type="entry name" value="MutS_III"/>
    <property type="match status" value="1"/>
</dbReference>
<dbReference type="PANTHER" id="PTHR11361:SF21">
    <property type="entry name" value="MUTS PROTEIN HOMOLOG 4"/>
    <property type="match status" value="1"/>
</dbReference>
<organism evidence="3 4">
    <name type="scientific">Cichlidogyrus casuarinus</name>
    <dbReference type="NCBI Taxonomy" id="1844966"/>
    <lineage>
        <taxon>Eukaryota</taxon>
        <taxon>Metazoa</taxon>
        <taxon>Spiralia</taxon>
        <taxon>Lophotrochozoa</taxon>
        <taxon>Platyhelminthes</taxon>
        <taxon>Monogenea</taxon>
        <taxon>Monopisthocotylea</taxon>
        <taxon>Dactylogyridea</taxon>
        <taxon>Ancyrocephalidae</taxon>
        <taxon>Cichlidogyrus</taxon>
    </lineage>
</organism>
<dbReference type="SUPFAM" id="SSF48334">
    <property type="entry name" value="DNA repair protein MutS, domain III"/>
    <property type="match status" value="1"/>
</dbReference>
<keyword evidence="4" id="KW-1185">Reference proteome</keyword>
<name>A0ABD2QJR5_9PLAT</name>
<accession>A0ABD2QJR5</accession>
<dbReference type="AlphaFoldDB" id="A0ABD2QJR5"/>
<dbReference type="PANTHER" id="PTHR11361">
    <property type="entry name" value="DNA MISMATCH REPAIR PROTEIN MUTS FAMILY MEMBER"/>
    <property type="match status" value="1"/>
</dbReference>